<name>A0A162CGF9_9GAMM</name>
<comment type="similarity">
    <text evidence="1">Belongs to the bacterial solute-binding protein 3 family.</text>
</comment>
<proteinExistence type="inferred from homology"/>
<evidence type="ECO:0000256" key="2">
    <source>
        <dbReference type="ARBA" id="ARBA00022729"/>
    </source>
</evidence>
<feature type="transmembrane region" description="Helical" evidence="3">
    <location>
        <begin position="12"/>
        <end position="32"/>
    </location>
</feature>
<dbReference type="PROSITE" id="PS51257">
    <property type="entry name" value="PROKAR_LIPOPROTEIN"/>
    <property type="match status" value="1"/>
</dbReference>
<dbReference type="InterPro" id="IPR001638">
    <property type="entry name" value="Solute-binding_3/MltF_N"/>
</dbReference>
<dbReference type="SUPFAM" id="SSF53850">
    <property type="entry name" value="Periplasmic binding protein-like II"/>
    <property type="match status" value="1"/>
</dbReference>
<accession>A0A162CGF9</accession>
<evidence type="ECO:0000313" key="6">
    <source>
        <dbReference type="Proteomes" id="UP000076661"/>
    </source>
</evidence>
<dbReference type="Gene3D" id="3.40.190.10">
    <property type="entry name" value="Periplasmic binding protein-like II"/>
    <property type="match status" value="2"/>
</dbReference>
<keyword evidence="3" id="KW-0812">Transmembrane</keyword>
<dbReference type="PATRIC" id="fig|1365257.3.peg.1980"/>
<dbReference type="PANTHER" id="PTHR35936">
    <property type="entry name" value="MEMBRANE-BOUND LYTIC MUREIN TRANSGLYCOSYLASE F"/>
    <property type="match status" value="1"/>
</dbReference>
<comment type="caution">
    <text evidence="5">The sequence shown here is derived from an EMBL/GenBank/DDBJ whole genome shotgun (WGS) entry which is preliminary data.</text>
</comment>
<keyword evidence="3" id="KW-0472">Membrane</keyword>
<evidence type="ECO:0000259" key="4">
    <source>
        <dbReference type="SMART" id="SM00062"/>
    </source>
</evidence>
<dbReference type="AlphaFoldDB" id="A0A162CGF9"/>
<evidence type="ECO:0000256" key="3">
    <source>
        <dbReference type="SAM" id="Phobius"/>
    </source>
</evidence>
<dbReference type="Proteomes" id="UP000076661">
    <property type="component" value="Unassembled WGS sequence"/>
</dbReference>
<dbReference type="Pfam" id="PF00497">
    <property type="entry name" value="SBP_bac_3"/>
    <property type="match status" value="1"/>
</dbReference>
<feature type="domain" description="Solute-binding protein family 3/N-terminal" evidence="4">
    <location>
        <begin position="36"/>
        <end position="264"/>
    </location>
</feature>
<sequence length="272" mass="31292">MNKIVAKKQGNHVFYCVFLMMISAVFCTSVFACDKTLKVSVSSDWPPYSSKHGNNYFGLEIQLIELVLKDAGFCWQYVVLPSSSRTFKQLQEGKVDIIPAASFTQQRRKYAEFSLPYRQEMMLLFTHTKNTLPFLGDSQLRGSLLYANLRSNIVAVSRGSVYGQYFANYRNNCPDCVIETNLARERFNLVKRGRVEYAVEDNLTGAYLIQHENFAQHIKPTSVSVYENPVHYMVRPGSLTEKQLQKFNLAIIKNSDIIKQIIADYHQLYHLK</sequence>
<evidence type="ECO:0000256" key="1">
    <source>
        <dbReference type="ARBA" id="ARBA00010333"/>
    </source>
</evidence>
<reference evidence="5 6" key="1">
    <citation type="submission" date="2013-07" db="EMBL/GenBank/DDBJ databases">
        <title>Comparative Genomic and Metabolomic Analysis of Twelve Strains of Pseudoalteromonas luteoviolacea.</title>
        <authorList>
            <person name="Vynne N.G."/>
            <person name="Mansson M."/>
            <person name="Gram L."/>
        </authorList>
    </citation>
    <scope>NUCLEOTIDE SEQUENCE [LARGE SCALE GENOMIC DNA]</scope>
    <source>
        <strain evidence="5 6">S4060-1</strain>
    </source>
</reference>
<organism evidence="5 6">
    <name type="scientific">Pseudoalteromonas luteoviolacea S4060-1</name>
    <dbReference type="NCBI Taxonomy" id="1365257"/>
    <lineage>
        <taxon>Bacteria</taxon>
        <taxon>Pseudomonadati</taxon>
        <taxon>Pseudomonadota</taxon>
        <taxon>Gammaproteobacteria</taxon>
        <taxon>Alteromonadales</taxon>
        <taxon>Pseudoalteromonadaceae</taxon>
        <taxon>Pseudoalteromonas</taxon>
    </lineage>
</organism>
<protein>
    <recommendedName>
        <fullName evidence="4">Solute-binding protein family 3/N-terminal domain-containing protein</fullName>
    </recommendedName>
</protein>
<dbReference type="EMBL" id="AUXX01000012">
    <property type="protein sequence ID" value="KZN67540.1"/>
    <property type="molecule type" value="Genomic_DNA"/>
</dbReference>
<keyword evidence="2" id="KW-0732">Signal</keyword>
<dbReference type="SMART" id="SM00062">
    <property type="entry name" value="PBPb"/>
    <property type="match status" value="1"/>
</dbReference>
<gene>
    <name evidence="5" type="ORF">N478_01955</name>
</gene>
<evidence type="ECO:0000313" key="5">
    <source>
        <dbReference type="EMBL" id="KZN67540.1"/>
    </source>
</evidence>
<keyword evidence="3" id="KW-1133">Transmembrane helix</keyword>
<dbReference type="PANTHER" id="PTHR35936:SF25">
    <property type="entry name" value="ABC TRANSPORTER SUBSTRATE-BINDING PROTEIN"/>
    <property type="match status" value="1"/>
</dbReference>